<keyword evidence="3" id="KW-0233">DNA recombination</keyword>
<evidence type="ECO:0000313" key="5">
    <source>
        <dbReference type="EMBL" id="AGF93165.1"/>
    </source>
</evidence>
<dbReference type="GO" id="GO:0006313">
    <property type="term" value="P:DNA transposition"/>
    <property type="evidence" value="ECO:0007669"/>
    <property type="project" value="InterPro"/>
</dbReference>
<dbReference type="Pfam" id="PF00872">
    <property type="entry name" value="Transposase_mut"/>
    <property type="match status" value="1"/>
</dbReference>
<feature type="region of interest" description="Disordered" evidence="4">
    <location>
        <begin position="397"/>
        <end position="419"/>
    </location>
</feature>
<protein>
    <submittedName>
        <fullName evidence="5">Transposase, Mutator family</fullName>
    </submittedName>
</protein>
<accession>M1PPW2</accession>
<dbReference type="PANTHER" id="PTHR33217">
    <property type="entry name" value="TRANSPOSASE FOR INSERTION SEQUENCE ELEMENT IS1081"/>
    <property type="match status" value="1"/>
</dbReference>
<evidence type="ECO:0000256" key="2">
    <source>
        <dbReference type="ARBA" id="ARBA00023125"/>
    </source>
</evidence>
<dbReference type="EMBL" id="JX684083">
    <property type="protein sequence ID" value="AGF93165.1"/>
    <property type="molecule type" value="Genomic_DNA"/>
</dbReference>
<dbReference type="AlphaFoldDB" id="M1PPW2"/>
<sequence>MPQEEDKLLDRIFQKYKEEDSDEDLLKYILETVFNELLEKEITEYLKAEKYEQNEGRTGHRNGYRERNLHTRVGTLELRVPRDREGNFSPEIFDKYQRSEKALVLALQEMYLEGVSTRKTKKITEKLCGTEFSKDQVSRLAKQLDEQQDEWRNRSLGKSFPYLVIDATYEKVRENGRIRDRAVLMVVGIDEDGYRQFLGTYMKTTETEASWSDVFSDLIDRGIDPDSVKYIVSDKHRGMRKAMAKFFPQSTWQWCQTHYQRNAEAKISGKDETEKLHQHLRDVFNSPNYETAKARAAKLIEFYEDHYPDLADWLEETIGETLTVFSLPKKHRKRLRTNNSLERFNGEIKRRTKVVRIFPNRASCLRLVTALCMEQSEEWVTGRRYVNKESLDELLKESKSQEEEKNDSELDLQQEVVLA</sequence>
<name>M1PPW2_9ZZZZ</name>
<keyword evidence="1" id="KW-0815">Transposition</keyword>
<dbReference type="GO" id="GO:0003677">
    <property type="term" value="F:DNA binding"/>
    <property type="evidence" value="ECO:0007669"/>
    <property type="project" value="UniProtKB-KW"/>
</dbReference>
<proteinExistence type="predicted"/>
<evidence type="ECO:0000256" key="1">
    <source>
        <dbReference type="ARBA" id="ARBA00022578"/>
    </source>
</evidence>
<evidence type="ECO:0000256" key="4">
    <source>
        <dbReference type="SAM" id="MobiDB-lite"/>
    </source>
</evidence>
<evidence type="ECO:0000256" key="3">
    <source>
        <dbReference type="ARBA" id="ARBA00023172"/>
    </source>
</evidence>
<gene>
    <name evidence="5" type="ORF">FLSS-18_0030</name>
</gene>
<keyword evidence="2" id="KW-0238">DNA-binding</keyword>
<reference evidence="5" key="1">
    <citation type="journal article" date="2013" name="Syst. Appl. Microbiol.">
        <title>New insights into the archaeal diversity of a hypersaline microbial mat obtained by a metagenomic approach.</title>
        <authorList>
            <person name="Lopez-Lopez A."/>
            <person name="Richter M."/>
            <person name="Pena A."/>
            <person name="Tamames J."/>
            <person name="Rossello-Mora R."/>
        </authorList>
    </citation>
    <scope>NUCLEOTIDE SEQUENCE</scope>
</reference>
<organism evidence="5">
    <name type="scientific">uncultured organism</name>
    <dbReference type="NCBI Taxonomy" id="155900"/>
    <lineage>
        <taxon>unclassified sequences</taxon>
        <taxon>environmental samples</taxon>
    </lineage>
</organism>
<dbReference type="PANTHER" id="PTHR33217:SF7">
    <property type="entry name" value="TRANSPOSASE FOR INSERTION SEQUENCE ELEMENT IS1081"/>
    <property type="match status" value="1"/>
</dbReference>
<dbReference type="NCBIfam" id="NF033543">
    <property type="entry name" value="transpos_IS256"/>
    <property type="match status" value="1"/>
</dbReference>
<dbReference type="GO" id="GO:0004803">
    <property type="term" value="F:transposase activity"/>
    <property type="evidence" value="ECO:0007669"/>
    <property type="project" value="InterPro"/>
</dbReference>
<dbReference type="InterPro" id="IPR001207">
    <property type="entry name" value="Transposase_mutator"/>
</dbReference>